<dbReference type="GO" id="GO:0005886">
    <property type="term" value="C:plasma membrane"/>
    <property type="evidence" value="ECO:0007669"/>
    <property type="project" value="UniProtKB-SubCell"/>
</dbReference>
<keyword evidence="5 9" id="KW-1133">Transmembrane helix</keyword>
<dbReference type="PANTHER" id="PTHR33281:SF19">
    <property type="entry name" value="VOLTAGE-DEPENDENT ANION CHANNEL-FORMING PROTEIN YNEE"/>
    <property type="match status" value="1"/>
</dbReference>
<dbReference type="PANTHER" id="PTHR33281">
    <property type="entry name" value="UPF0187 PROTEIN YNEE"/>
    <property type="match status" value="1"/>
</dbReference>
<keyword evidence="4 9" id="KW-0812">Transmembrane</keyword>
<evidence type="ECO:0000256" key="4">
    <source>
        <dbReference type="ARBA" id="ARBA00022692"/>
    </source>
</evidence>
<evidence type="ECO:0000256" key="2">
    <source>
        <dbReference type="ARBA" id="ARBA00022448"/>
    </source>
</evidence>
<evidence type="ECO:0000256" key="9">
    <source>
        <dbReference type="SAM" id="Phobius"/>
    </source>
</evidence>
<dbReference type="RefSeq" id="XP_003059798.1">
    <property type="nucleotide sequence ID" value="XM_003059752.1"/>
</dbReference>
<name>C1MVS4_MICPC</name>
<evidence type="ECO:0000256" key="6">
    <source>
        <dbReference type="ARBA" id="ARBA00023065"/>
    </source>
</evidence>
<dbReference type="OMA" id="WGVVPVC"/>
<keyword evidence="7 9" id="KW-0472">Membrane</keyword>
<dbReference type="Proteomes" id="UP000001876">
    <property type="component" value="Unassembled WGS sequence"/>
</dbReference>
<keyword evidence="11" id="KW-1185">Reference proteome</keyword>
<dbReference type="GeneID" id="9685531"/>
<keyword evidence="3" id="KW-1003">Cell membrane</keyword>
<evidence type="ECO:0000256" key="8">
    <source>
        <dbReference type="SAM" id="MobiDB-lite"/>
    </source>
</evidence>
<proteinExistence type="predicted"/>
<evidence type="ECO:0000256" key="3">
    <source>
        <dbReference type="ARBA" id="ARBA00022475"/>
    </source>
</evidence>
<accession>C1MVS4</accession>
<evidence type="ECO:0000313" key="11">
    <source>
        <dbReference type="Proteomes" id="UP000001876"/>
    </source>
</evidence>
<comment type="subcellular location">
    <subcellularLocation>
        <location evidence="1">Cell membrane</location>
        <topology evidence="1">Multi-pass membrane protein</topology>
    </subcellularLocation>
</comment>
<feature type="transmembrane region" description="Helical" evidence="9">
    <location>
        <begin position="146"/>
        <end position="169"/>
    </location>
</feature>
<dbReference type="GO" id="GO:0005254">
    <property type="term" value="F:chloride channel activity"/>
    <property type="evidence" value="ECO:0007669"/>
    <property type="project" value="InterPro"/>
</dbReference>
<keyword evidence="6" id="KW-0406">Ion transport</keyword>
<feature type="transmembrane region" description="Helical" evidence="9">
    <location>
        <begin position="104"/>
        <end position="126"/>
    </location>
</feature>
<dbReference type="Pfam" id="PF25539">
    <property type="entry name" value="Bestrophin_2"/>
    <property type="match status" value="1"/>
</dbReference>
<dbReference type="AlphaFoldDB" id="C1MVS4"/>
<evidence type="ECO:0000256" key="5">
    <source>
        <dbReference type="ARBA" id="ARBA00022989"/>
    </source>
</evidence>
<dbReference type="InterPro" id="IPR044669">
    <property type="entry name" value="YneE/VCCN1/2-like"/>
</dbReference>
<feature type="transmembrane region" description="Helical" evidence="9">
    <location>
        <begin position="341"/>
        <end position="361"/>
    </location>
</feature>
<dbReference type="EMBL" id="GG663741">
    <property type="protein sequence ID" value="EEH55750.1"/>
    <property type="molecule type" value="Genomic_DNA"/>
</dbReference>
<feature type="compositionally biased region" description="Low complexity" evidence="8">
    <location>
        <begin position="17"/>
        <end position="26"/>
    </location>
</feature>
<feature type="compositionally biased region" description="Low complexity" evidence="8">
    <location>
        <begin position="1"/>
        <end position="10"/>
    </location>
</feature>
<evidence type="ECO:0000313" key="10">
    <source>
        <dbReference type="EMBL" id="EEH55750.1"/>
    </source>
</evidence>
<protein>
    <submittedName>
        <fullName evidence="10">Predicted protein</fullName>
    </submittedName>
</protein>
<evidence type="ECO:0000256" key="1">
    <source>
        <dbReference type="ARBA" id="ARBA00004651"/>
    </source>
</evidence>
<feature type="region of interest" description="Disordered" evidence="8">
    <location>
        <begin position="1"/>
        <end position="50"/>
    </location>
</feature>
<feature type="transmembrane region" description="Helical" evidence="9">
    <location>
        <begin position="319"/>
        <end position="335"/>
    </location>
</feature>
<sequence length="403" mass="44733">MHHLPPSSSRASRRRAAPPSALPGPAGFNGRSADDDAVPDPDSLSPTCALPLRIDTDGDLPYSEASRRYRRTVYRHDDWLTHRSSTRLFGNLSGTLTSGVVRSLLTEVAAVATIATFTCAWNASLLGPVDFRDVARDPLFPTLPRFLLMQLPALPFTLASPALGLLLVFRTNASYARWVESRVAWGRVVSHCRNVMRQSSLWLNVDREPFVVAGSPELRGKAWAFPRCLASHVSGPEDEVALARELRLRLGEKDAARLLTAPNRPLQALADLSYCMNNLPIDEKRRVEMDKSIILLGDALETCERIFTSPVPLVYTRHTARFLSFWLLLLPLALWEPFGSSWNHVAMIPSATLVAIFFFGIEELAVQLEEPFSILPLKRLCDNVWDGGAFILYSGSHTTAFAM</sequence>
<evidence type="ECO:0000256" key="7">
    <source>
        <dbReference type="ARBA" id="ARBA00023136"/>
    </source>
</evidence>
<dbReference type="OrthoDB" id="1368at2759"/>
<dbReference type="KEGG" id="mpp:MICPUCDRAFT_18591"/>
<gene>
    <name evidence="10" type="ORF">MICPUCDRAFT_18591</name>
</gene>
<organism evidence="11">
    <name type="scientific">Micromonas pusilla (strain CCMP1545)</name>
    <name type="common">Picoplanktonic green alga</name>
    <dbReference type="NCBI Taxonomy" id="564608"/>
    <lineage>
        <taxon>Eukaryota</taxon>
        <taxon>Viridiplantae</taxon>
        <taxon>Chlorophyta</taxon>
        <taxon>Mamiellophyceae</taxon>
        <taxon>Mamiellales</taxon>
        <taxon>Mamiellaceae</taxon>
        <taxon>Micromonas</taxon>
    </lineage>
</organism>
<dbReference type="STRING" id="564608.C1MVS4"/>
<reference evidence="10 11" key="1">
    <citation type="journal article" date="2009" name="Science">
        <title>Green evolution and dynamic adaptations revealed by genomes of the marine picoeukaryotes Micromonas.</title>
        <authorList>
            <person name="Worden A.Z."/>
            <person name="Lee J.H."/>
            <person name="Mock T."/>
            <person name="Rouze P."/>
            <person name="Simmons M.P."/>
            <person name="Aerts A.L."/>
            <person name="Allen A.E."/>
            <person name="Cuvelier M.L."/>
            <person name="Derelle E."/>
            <person name="Everett M.V."/>
            <person name="Foulon E."/>
            <person name="Grimwood J."/>
            <person name="Gundlach H."/>
            <person name="Henrissat B."/>
            <person name="Napoli C."/>
            <person name="McDonald S.M."/>
            <person name="Parker M.S."/>
            <person name="Rombauts S."/>
            <person name="Salamov A."/>
            <person name="Von Dassow P."/>
            <person name="Badger J.H."/>
            <person name="Coutinho P.M."/>
            <person name="Demir E."/>
            <person name="Dubchak I."/>
            <person name="Gentemann C."/>
            <person name="Eikrem W."/>
            <person name="Gready J.E."/>
            <person name="John U."/>
            <person name="Lanier W."/>
            <person name="Lindquist E.A."/>
            <person name="Lucas S."/>
            <person name="Mayer K.F."/>
            <person name="Moreau H."/>
            <person name="Not F."/>
            <person name="Otillar R."/>
            <person name="Panaud O."/>
            <person name="Pangilinan J."/>
            <person name="Paulsen I."/>
            <person name="Piegu B."/>
            <person name="Poliakov A."/>
            <person name="Robbens S."/>
            <person name="Schmutz J."/>
            <person name="Toulza E."/>
            <person name="Wyss T."/>
            <person name="Zelensky A."/>
            <person name="Zhou K."/>
            <person name="Armbrust E.V."/>
            <person name="Bhattacharya D."/>
            <person name="Goodenough U.W."/>
            <person name="Van de Peer Y."/>
            <person name="Grigoriev I.V."/>
        </authorList>
    </citation>
    <scope>NUCLEOTIDE SEQUENCE [LARGE SCALE GENOMIC DNA]</scope>
    <source>
        <strain evidence="10 11">CCMP1545</strain>
    </source>
</reference>
<dbReference type="eggNOG" id="ENOG502QSQE">
    <property type="taxonomic scope" value="Eukaryota"/>
</dbReference>
<keyword evidence="2" id="KW-0813">Transport</keyword>